<dbReference type="InterPro" id="IPR032808">
    <property type="entry name" value="DoxX"/>
</dbReference>
<dbReference type="AlphaFoldDB" id="A0A1W0AS75"/>
<dbReference type="RefSeq" id="WP_077117694.1">
    <property type="nucleotide sequence ID" value="NZ_LOKT01000016.1"/>
</dbReference>
<dbReference type="STRING" id="1538463.B0T36_21215"/>
<keyword evidence="4 5" id="KW-0472">Membrane</keyword>
<accession>A0A1W0AS75</accession>
<evidence type="ECO:0000256" key="3">
    <source>
        <dbReference type="ARBA" id="ARBA00022989"/>
    </source>
</evidence>
<evidence type="ECO:0008006" key="8">
    <source>
        <dbReference type="Google" id="ProtNLM"/>
    </source>
</evidence>
<evidence type="ECO:0000256" key="1">
    <source>
        <dbReference type="ARBA" id="ARBA00004141"/>
    </source>
</evidence>
<evidence type="ECO:0000313" key="6">
    <source>
        <dbReference type="EMBL" id="ONM48001.1"/>
    </source>
</evidence>
<feature type="transmembrane region" description="Helical" evidence="5">
    <location>
        <begin position="53"/>
        <end position="80"/>
    </location>
</feature>
<evidence type="ECO:0000256" key="2">
    <source>
        <dbReference type="ARBA" id="ARBA00022692"/>
    </source>
</evidence>
<evidence type="ECO:0000256" key="4">
    <source>
        <dbReference type="ARBA" id="ARBA00023136"/>
    </source>
</evidence>
<dbReference type="EMBL" id="MUMY01000012">
    <property type="protein sequence ID" value="ONM48001.1"/>
    <property type="molecule type" value="Genomic_DNA"/>
</dbReference>
<protein>
    <recommendedName>
        <fullName evidence="8">DoxX family protein</fullName>
    </recommendedName>
</protein>
<comment type="subcellular location">
    <subcellularLocation>
        <location evidence="1">Membrane</location>
        <topology evidence="1">Multi-pass membrane protein</topology>
    </subcellularLocation>
</comment>
<reference evidence="6 7" key="1">
    <citation type="journal article" date="2016" name="Antonie Van Leeuwenhoek">
        <title>Nocardia donostiensis sp. nov., isolated from human respiratory specimens.</title>
        <authorList>
            <person name="Ercibengoa M."/>
            <person name="Bell M."/>
            <person name="Marimon J.M."/>
            <person name="Humrighouse B."/>
            <person name="Klenk H.P."/>
            <person name="Potter G."/>
            <person name="Perez-Trallero E."/>
        </authorList>
    </citation>
    <scope>NUCLEOTIDE SEQUENCE [LARGE SCALE GENOMIC DNA]</scope>
    <source>
        <strain evidence="6 7">X1655</strain>
    </source>
</reference>
<organism evidence="6 7">
    <name type="scientific">Nocardia donostiensis</name>
    <dbReference type="NCBI Taxonomy" id="1538463"/>
    <lineage>
        <taxon>Bacteria</taxon>
        <taxon>Bacillati</taxon>
        <taxon>Actinomycetota</taxon>
        <taxon>Actinomycetes</taxon>
        <taxon>Mycobacteriales</taxon>
        <taxon>Nocardiaceae</taxon>
        <taxon>Nocardia</taxon>
    </lineage>
</organism>
<feature type="transmembrane region" description="Helical" evidence="5">
    <location>
        <begin position="7"/>
        <end position="24"/>
    </location>
</feature>
<dbReference type="OrthoDB" id="2629817at2"/>
<keyword evidence="2 5" id="KW-0812">Transmembrane</keyword>
<dbReference type="Proteomes" id="UP000188836">
    <property type="component" value="Unassembled WGS sequence"/>
</dbReference>
<feature type="transmembrane region" description="Helical" evidence="5">
    <location>
        <begin position="92"/>
        <end position="114"/>
    </location>
</feature>
<gene>
    <name evidence="6" type="ORF">B0T46_15405</name>
</gene>
<name>A0A1W0AS75_9NOCA</name>
<keyword evidence="3 5" id="KW-1133">Transmembrane helix</keyword>
<evidence type="ECO:0000256" key="5">
    <source>
        <dbReference type="SAM" id="Phobius"/>
    </source>
</evidence>
<proteinExistence type="predicted"/>
<dbReference type="Pfam" id="PF13564">
    <property type="entry name" value="DoxX_2"/>
    <property type="match status" value="1"/>
</dbReference>
<dbReference type="GO" id="GO:0016020">
    <property type="term" value="C:membrane"/>
    <property type="evidence" value="ECO:0007669"/>
    <property type="project" value="UniProtKB-SubCell"/>
</dbReference>
<evidence type="ECO:0000313" key="7">
    <source>
        <dbReference type="Proteomes" id="UP000188836"/>
    </source>
</evidence>
<comment type="caution">
    <text evidence="6">The sequence shown here is derived from an EMBL/GenBank/DDBJ whole genome shotgun (WGS) entry which is preliminary data.</text>
</comment>
<sequence length="115" mass="12259">MNTAYHIVAVIAALWIGFSGYSLFTKQQFVVEPLQQYGISQSWWNWLALAKSAGALGLVVGLFIPAIGVAAAVGLILYFLGAAATTVRAHSYKTTVFPLLYLAPAAATLTLQLAK</sequence>
<keyword evidence="7" id="KW-1185">Reference proteome</keyword>